<evidence type="ECO:0000256" key="1">
    <source>
        <dbReference type="ARBA" id="ARBA00022801"/>
    </source>
</evidence>
<dbReference type="Gene3D" id="1.10.10.800">
    <property type="match status" value="1"/>
</dbReference>
<dbReference type="GO" id="GO:0052689">
    <property type="term" value="F:carboxylic ester hydrolase activity"/>
    <property type="evidence" value="ECO:0007669"/>
    <property type="project" value="UniProtKB-ARBA"/>
</dbReference>
<dbReference type="EMBL" id="AXSB02000003">
    <property type="protein sequence ID" value="ETH33192.1"/>
    <property type="molecule type" value="Genomic_DNA"/>
</dbReference>
<keyword evidence="1" id="KW-0378">Hydrolase</keyword>
<protein>
    <recommendedName>
        <fullName evidence="2">Xaa-Pro dipeptidyl-peptidase-like domain-containing protein</fullName>
    </recommendedName>
</protein>
<dbReference type="SUPFAM" id="SSF53474">
    <property type="entry name" value="alpha/beta-Hydrolases"/>
    <property type="match status" value="1"/>
</dbReference>
<evidence type="ECO:0000313" key="3">
    <source>
        <dbReference type="EMBL" id="ETH33192.1"/>
    </source>
</evidence>
<dbReference type="AlphaFoldDB" id="A0AAI9NGW8"/>
<feature type="domain" description="Xaa-Pro dipeptidyl-peptidase-like" evidence="2">
    <location>
        <begin position="42"/>
        <end position="305"/>
    </location>
</feature>
<dbReference type="Gene3D" id="3.40.50.1820">
    <property type="entry name" value="alpha/beta hydrolase"/>
    <property type="match status" value="1"/>
</dbReference>
<evidence type="ECO:0000313" key="4">
    <source>
        <dbReference type="Proteomes" id="UP000018679"/>
    </source>
</evidence>
<name>A0AAI9NGW8_BORPT</name>
<reference evidence="3 4" key="1">
    <citation type="journal article" date="2013" name="Genome Announc.">
        <title>Genome Sequences of 28 Bordetella pertussis U.S. Outbreak Strains Dating from 2010 to 2012.</title>
        <authorList>
            <person name="Harvill E.T."/>
            <person name="Goodfield L.L."/>
            <person name="Ivanov Y."/>
            <person name="Meyer J.A."/>
            <person name="Newth C."/>
            <person name="Cassiday P."/>
            <person name="Tondella M.L."/>
            <person name="Liao P."/>
            <person name="Zimmerman J."/>
            <person name="Meert K."/>
            <person name="Wessel D."/>
            <person name="Berger J."/>
            <person name="Dean J.M."/>
            <person name="Holubkov R."/>
            <person name="Burr J."/>
            <person name="Liu T."/>
            <person name="Brinkac L."/>
            <person name="Kim M."/>
            <person name="Losada L."/>
        </authorList>
    </citation>
    <scope>NUCLEOTIDE SEQUENCE [LARGE SCALE GENOMIC DNA]</scope>
    <source>
        <strain evidence="3 4">CHLA-26</strain>
    </source>
</reference>
<sequence length="328" mass="35796">MAAGQNLPILALFPGRRQIMSESWQGRAAPNGSAEPIEFMLDGDCIRGTFYRPAGAGAPVPAVVLAHGWSMVAGGDLEDYAAAVVNRGLAALTFDFRNLGKSGSLPRQEIDPYRQVEDFRAAISYVRGRPEVDRERIGIWGSSYSGGHALTVAAIDRRVKCVVSQVPTTSGFSAAQRRVRYDKAQALQAAFEADREARFAGAEPATLRMVDPDPEAPVAYPGPDSYRYMTGEARRCPQWVNAVTLRSLELARTYEPGVYARRIAPTPLLMIVAASDGLTPADLQQDAFNNAQQPKELLLLPGGHYSVYTDHFDRTSQAAADWFALHLR</sequence>
<organism evidence="3 4">
    <name type="scientific">Bordetella pertussis CHLA-26</name>
    <dbReference type="NCBI Taxonomy" id="1331284"/>
    <lineage>
        <taxon>Bacteria</taxon>
        <taxon>Pseudomonadati</taxon>
        <taxon>Pseudomonadota</taxon>
        <taxon>Betaproteobacteria</taxon>
        <taxon>Burkholderiales</taxon>
        <taxon>Alcaligenaceae</taxon>
        <taxon>Bordetella</taxon>
    </lineage>
</organism>
<evidence type="ECO:0000259" key="2">
    <source>
        <dbReference type="Pfam" id="PF02129"/>
    </source>
</evidence>
<proteinExistence type="predicted"/>
<gene>
    <name evidence="3" type="ORF">L566_1191</name>
</gene>
<dbReference type="Pfam" id="PF02129">
    <property type="entry name" value="Peptidase_S15"/>
    <property type="match status" value="1"/>
</dbReference>
<dbReference type="PANTHER" id="PTHR22946:SF9">
    <property type="entry name" value="POLYKETIDE TRANSFERASE AF380"/>
    <property type="match status" value="1"/>
</dbReference>
<dbReference type="InterPro" id="IPR029058">
    <property type="entry name" value="AB_hydrolase_fold"/>
</dbReference>
<dbReference type="Proteomes" id="UP000018679">
    <property type="component" value="Unassembled WGS sequence"/>
</dbReference>
<comment type="caution">
    <text evidence="3">The sequence shown here is derived from an EMBL/GenBank/DDBJ whole genome shotgun (WGS) entry which is preliminary data.</text>
</comment>
<dbReference type="PANTHER" id="PTHR22946">
    <property type="entry name" value="DIENELACTONE HYDROLASE DOMAIN-CONTAINING PROTEIN-RELATED"/>
    <property type="match status" value="1"/>
</dbReference>
<accession>A0AAI9NGW8</accession>
<dbReference type="InterPro" id="IPR050261">
    <property type="entry name" value="FrsA_esterase"/>
</dbReference>
<dbReference type="InterPro" id="IPR000383">
    <property type="entry name" value="Xaa-Pro-like_dom"/>
</dbReference>